<reference evidence="3" key="2">
    <citation type="submission" date="2018-11" db="EMBL/GenBank/DDBJ databases">
        <title>Trombidioid mite genomics.</title>
        <authorList>
            <person name="Dong X."/>
        </authorList>
    </citation>
    <scope>NUCLEOTIDE SEQUENCE</scope>
    <source>
        <strain evidence="3">UoL-WK</strain>
    </source>
</reference>
<name>A0A3S3SNP3_9ACAR</name>
<organism evidence="3 4">
    <name type="scientific">Dinothrombium tinctorium</name>
    <dbReference type="NCBI Taxonomy" id="1965070"/>
    <lineage>
        <taxon>Eukaryota</taxon>
        <taxon>Metazoa</taxon>
        <taxon>Ecdysozoa</taxon>
        <taxon>Arthropoda</taxon>
        <taxon>Chelicerata</taxon>
        <taxon>Arachnida</taxon>
        <taxon>Acari</taxon>
        <taxon>Acariformes</taxon>
        <taxon>Trombidiformes</taxon>
        <taxon>Prostigmata</taxon>
        <taxon>Anystina</taxon>
        <taxon>Parasitengona</taxon>
        <taxon>Trombidioidea</taxon>
        <taxon>Trombidiidae</taxon>
        <taxon>Dinothrombium</taxon>
    </lineage>
</organism>
<evidence type="ECO:0000313" key="3">
    <source>
        <dbReference type="EMBL" id="RWS17870.1"/>
    </source>
</evidence>
<dbReference type="STRING" id="1965070.A0A3S3SNP3"/>
<dbReference type="Proteomes" id="UP000285301">
    <property type="component" value="Unassembled WGS sequence"/>
</dbReference>
<accession>A0A3S3SNP3</accession>
<dbReference type="AlphaFoldDB" id="A0A3S3SNP3"/>
<dbReference type="InterPro" id="IPR015943">
    <property type="entry name" value="WD40/YVTN_repeat-like_dom_sf"/>
</dbReference>
<comment type="caution">
    <text evidence="3">The sequence shown here is derived from an EMBL/GenBank/DDBJ whole genome shotgun (WGS) entry which is preliminary data.</text>
</comment>
<evidence type="ECO:0000256" key="1">
    <source>
        <dbReference type="SAM" id="SignalP"/>
    </source>
</evidence>
<gene>
    <name evidence="3" type="ORF">B4U79_18927</name>
    <name evidence="2" type="ORF">B4U79_18933</name>
</gene>
<dbReference type="EMBL" id="NCKU01000092">
    <property type="protein sequence ID" value="RWS17342.1"/>
    <property type="molecule type" value="Genomic_DNA"/>
</dbReference>
<dbReference type="EMBL" id="NCKU01000025">
    <property type="protein sequence ID" value="RWS17870.1"/>
    <property type="molecule type" value="Genomic_DNA"/>
</dbReference>
<sequence>MFIKLIFALFILLSPSSCFGYRHGQWAKHSVVESQHALRHHRDHIREFSCGKLHYRIFHLDTSKDVLYVGAMDKIFRLNLNNINRTRCEVFEMRGEVVNCETSDDPYNNPSSAVPLLVRFCQHIDLSRLRLRLRIDTLAKCANVLNGRK</sequence>
<feature type="chain" id="PRO_5036094808" evidence="1">
    <location>
        <begin position="19"/>
        <end position="149"/>
    </location>
</feature>
<keyword evidence="4" id="KW-1185">Reference proteome</keyword>
<dbReference type="Gene3D" id="2.130.10.10">
    <property type="entry name" value="YVTN repeat-like/Quinoprotein amine dehydrogenase"/>
    <property type="match status" value="1"/>
</dbReference>
<reference evidence="3 4" key="1">
    <citation type="journal article" date="2018" name="Gigascience">
        <title>Genomes of trombidid mites reveal novel predicted allergens and laterally-transferred genes associated with secondary metabolism.</title>
        <authorList>
            <person name="Dong X."/>
            <person name="Chaisiri K."/>
            <person name="Xia D."/>
            <person name="Armstrong S.D."/>
            <person name="Fang Y."/>
            <person name="Donnelly M.J."/>
            <person name="Kadowaki T."/>
            <person name="McGarry J.W."/>
            <person name="Darby A.C."/>
            <person name="Makepeace B.L."/>
        </authorList>
    </citation>
    <scope>NUCLEOTIDE SEQUENCE [LARGE SCALE GENOMIC DNA]</scope>
    <source>
        <strain evidence="3">UoL-WK</strain>
    </source>
</reference>
<evidence type="ECO:0000313" key="4">
    <source>
        <dbReference type="Proteomes" id="UP000285301"/>
    </source>
</evidence>
<feature type="signal peptide" evidence="1">
    <location>
        <begin position="1"/>
        <end position="18"/>
    </location>
</feature>
<dbReference type="SUPFAM" id="SSF101912">
    <property type="entry name" value="Sema domain"/>
    <property type="match status" value="1"/>
</dbReference>
<keyword evidence="1" id="KW-0732">Signal</keyword>
<evidence type="ECO:0000313" key="2">
    <source>
        <dbReference type="EMBL" id="RWS17342.1"/>
    </source>
</evidence>
<dbReference type="InterPro" id="IPR036352">
    <property type="entry name" value="Semap_dom_sf"/>
</dbReference>
<protein>
    <submittedName>
        <fullName evidence="3">Semaphorin-2A-like protein</fullName>
    </submittedName>
</protein>
<dbReference type="OrthoDB" id="9988752at2759"/>
<proteinExistence type="predicted"/>